<keyword evidence="1" id="KW-0472">Membrane</keyword>
<feature type="transmembrane region" description="Helical" evidence="1">
    <location>
        <begin position="21"/>
        <end position="42"/>
    </location>
</feature>
<protein>
    <submittedName>
        <fullName evidence="2">Uncharacterized protein</fullName>
    </submittedName>
</protein>
<evidence type="ECO:0000256" key="1">
    <source>
        <dbReference type="SAM" id="Phobius"/>
    </source>
</evidence>
<accession>A0A223HZU3</accession>
<organism evidence="2 3">
    <name type="scientific">Thermoanaerobacterium thermosaccharolyticum</name>
    <name type="common">Clostridium thermosaccharolyticum</name>
    <dbReference type="NCBI Taxonomy" id="1517"/>
    <lineage>
        <taxon>Bacteria</taxon>
        <taxon>Bacillati</taxon>
        <taxon>Bacillota</taxon>
        <taxon>Clostridia</taxon>
        <taxon>Thermoanaerobacterales</taxon>
        <taxon>Thermoanaerobacteraceae</taxon>
        <taxon>Thermoanaerobacterium</taxon>
    </lineage>
</organism>
<reference evidence="2 3" key="1">
    <citation type="submission" date="2016-08" db="EMBL/GenBank/DDBJ databases">
        <title>A novel genetic cassette of butanologenic Thermoanaerobacterium thermosaccharolyticum that directly convert cellulose to butanol.</title>
        <authorList>
            <person name="Li T."/>
            <person name="He J."/>
        </authorList>
    </citation>
    <scope>NUCLEOTIDE SEQUENCE [LARGE SCALE GENOMIC DNA]</scope>
    <source>
        <strain evidence="2 3">TG57</strain>
    </source>
</reference>
<evidence type="ECO:0000313" key="3">
    <source>
        <dbReference type="Proteomes" id="UP000214975"/>
    </source>
</evidence>
<sequence>MERQIFQLPFFHILKKTIYKIRLKLAILKLRYVIIILILIIVNRGDKYVEKTL</sequence>
<name>A0A223HZU3_THETR</name>
<keyword evidence="1" id="KW-1133">Transmembrane helix</keyword>
<evidence type="ECO:0000313" key="2">
    <source>
        <dbReference type="EMBL" id="AST58006.1"/>
    </source>
</evidence>
<dbReference type="AlphaFoldDB" id="A0A223HZU3"/>
<keyword evidence="1" id="KW-0812">Transmembrane</keyword>
<proteinExistence type="predicted"/>
<dbReference type="Proteomes" id="UP000214975">
    <property type="component" value="Chromosome"/>
</dbReference>
<dbReference type="EMBL" id="CP016893">
    <property type="protein sequence ID" value="AST58006.1"/>
    <property type="molecule type" value="Genomic_DNA"/>
</dbReference>
<gene>
    <name evidence="2" type="ORF">Thert_02062</name>
</gene>